<dbReference type="Proteomes" id="UP001371305">
    <property type="component" value="Unassembled WGS sequence"/>
</dbReference>
<dbReference type="EMBL" id="JBBUKT010000004">
    <property type="protein sequence ID" value="MEK7951467.1"/>
    <property type="molecule type" value="Genomic_DNA"/>
</dbReference>
<protein>
    <submittedName>
        <fullName evidence="1">Nucleotidyl transferase AbiEii/AbiGii toxin family protein</fullName>
    </submittedName>
</protein>
<evidence type="ECO:0000313" key="2">
    <source>
        <dbReference type="Proteomes" id="UP001371305"/>
    </source>
</evidence>
<evidence type="ECO:0000313" key="1">
    <source>
        <dbReference type="EMBL" id="MEK7951467.1"/>
    </source>
</evidence>
<sequence>MLRFDAIPTSVRELLERLSAAPALQSFALAGGTSLALRFGHRLSVDLDFFTREPFDPESLLAALPLPDATIVGRSENTLTLDAHGTKLDFLRHAYPLLEPVESIDGVHLLSISDVAAMKLNAIANRGSQSACPDNPGAA</sequence>
<reference evidence="1 2" key="1">
    <citation type="submission" date="2024-04" db="EMBL/GenBank/DDBJ databases">
        <title>Luteolibacter sp. isolated from soil.</title>
        <authorList>
            <person name="An J."/>
        </authorList>
    </citation>
    <scope>NUCLEOTIDE SEQUENCE [LARGE SCALE GENOMIC DNA]</scope>
    <source>
        <strain evidence="1 2">Y139</strain>
    </source>
</reference>
<keyword evidence="2" id="KW-1185">Reference proteome</keyword>
<gene>
    <name evidence="1" type="ORF">WKV53_13200</name>
</gene>
<proteinExistence type="predicted"/>
<dbReference type="Pfam" id="PF08843">
    <property type="entry name" value="AbiEii"/>
    <property type="match status" value="1"/>
</dbReference>
<dbReference type="GO" id="GO:0016740">
    <property type="term" value="F:transferase activity"/>
    <property type="evidence" value="ECO:0007669"/>
    <property type="project" value="UniProtKB-KW"/>
</dbReference>
<dbReference type="RefSeq" id="WP_341405071.1">
    <property type="nucleotide sequence ID" value="NZ_JBBUKT010000004.1"/>
</dbReference>
<dbReference type="InterPro" id="IPR014942">
    <property type="entry name" value="AbiEii"/>
</dbReference>
<keyword evidence="1" id="KW-0808">Transferase</keyword>
<name>A0ABU9AWN7_9BACT</name>
<comment type="caution">
    <text evidence="1">The sequence shown here is derived from an EMBL/GenBank/DDBJ whole genome shotgun (WGS) entry which is preliminary data.</text>
</comment>
<organism evidence="1 2">
    <name type="scientific">Luteolibacter soli</name>
    <dbReference type="NCBI Taxonomy" id="3135280"/>
    <lineage>
        <taxon>Bacteria</taxon>
        <taxon>Pseudomonadati</taxon>
        <taxon>Verrucomicrobiota</taxon>
        <taxon>Verrucomicrobiia</taxon>
        <taxon>Verrucomicrobiales</taxon>
        <taxon>Verrucomicrobiaceae</taxon>
        <taxon>Luteolibacter</taxon>
    </lineage>
</organism>
<accession>A0ABU9AWN7</accession>